<feature type="compositionally biased region" description="Low complexity" evidence="1">
    <location>
        <begin position="386"/>
        <end position="398"/>
    </location>
</feature>
<reference evidence="2" key="1">
    <citation type="journal article" date="2020" name="Fungal Divers.">
        <title>Resolving the Mortierellaceae phylogeny through synthesis of multi-gene phylogenetics and phylogenomics.</title>
        <authorList>
            <person name="Vandepol N."/>
            <person name="Liber J."/>
            <person name="Desiro A."/>
            <person name="Na H."/>
            <person name="Kennedy M."/>
            <person name="Barry K."/>
            <person name="Grigoriev I.V."/>
            <person name="Miller A.N."/>
            <person name="O'Donnell K."/>
            <person name="Stajich J.E."/>
            <person name="Bonito G."/>
        </authorList>
    </citation>
    <scope>NUCLEOTIDE SEQUENCE</scope>
    <source>
        <strain evidence="2">KOD948</strain>
    </source>
</reference>
<feature type="region of interest" description="Disordered" evidence="1">
    <location>
        <begin position="151"/>
        <end position="417"/>
    </location>
</feature>
<evidence type="ECO:0000256" key="1">
    <source>
        <dbReference type="SAM" id="MobiDB-lite"/>
    </source>
</evidence>
<feature type="compositionally biased region" description="Polar residues" evidence="1">
    <location>
        <begin position="404"/>
        <end position="413"/>
    </location>
</feature>
<feature type="compositionally biased region" description="Polar residues" evidence="1">
    <location>
        <begin position="151"/>
        <end position="162"/>
    </location>
</feature>
<comment type="caution">
    <text evidence="2">The sequence shown here is derived from an EMBL/GenBank/DDBJ whole genome shotgun (WGS) entry which is preliminary data.</text>
</comment>
<accession>A0A9P6Q791</accession>
<protein>
    <submittedName>
        <fullName evidence="2">Uncharacterized protein</fullName>
    </submittedName>
</protein>
<organism evidence="2 3">
    <name type="scientific">Mortierella polycephala</name>
    <dbReference type="NCBI Taxonomy" id="41804"/>
    <lineage>
        <taxon>Eukaryota</taxon>
        <taxon>Fungi</taxon>
        <taxon>Fungi incertae sedis</taxon>
        <taxon>Mucoromycota</taxon>
        <taxon>Mortierellomycotina</taxon>
        <taxon>Mortierellomycetes</taxon>
        <taxon>Mortierellales</taxon>
        <taxon>Mortierellaceae</taxon>
        <taxon>Mortierella</taxon>
    </lineage>
</organism>
<feature type="compositionally biased region" description="Polar residues" evidence="1">
    <location>
        <begin position="24"/>
        <end position="35"/>
    </location>
</feature>
<evidence type="ECO:0000313" key="2">
    <source>
        <dbReference type="EMBL" id="KAG0262189.1"/>
    </source>
</evidence>
<keyword evidence="3" id="KW-1185">Reference proteome</keyword>
<feature type="compositionally biased region" description="Pro residues" evidence="1">
    <location>
        <begin position="312"/>
        <end position="325"/>
    </location>
</feature>
<proteinExistence type="predicted"/>
<feature type="compositionally biased region" description="Polar residues" evidence="1">
    <location>
        <begin position="341"/>
        <end position="358"/>
    </location>
</feature>
<feature type="compositionally biased region" description="Polar residues" evidence="1">
    <location>
        <begin position="113"/>
        <end position="127"/>
    </location>
</feature>
<dbReference type="EMBL" id="JAAAJA010000104">
    <property type="protein sequence ID" value="KAG0262189.1"/>
    <property type="molecule type" value="Genomic_DNA"/>
</dbReference>
<feature type="compositionally biased region" description="Low complexity" evidence="1">
    <location>
        <begin position="359"/>
        <end position="374"/>
    </location>
</feature>
<feature type="region of interest" description="Disordered" evidence="1">
    <location>
        <begin position="1"/>
        <end position="134"/>
    </location>
</feature>
<evidence type="ECO:0000313" key="3">
    <source>
        <dbReference type="Proteomes" id="UP000726737"/>
    </source>
</evidence>
<name>A0A9P6Q791_9FUNG</name>
<dbReference type="Proteomes" id="UP000726737">
    <property type="component" value="Unassembled WGS sequence"/>
</dbReference>
<dbReference type="OrthoDB" id="2450059at2759"/>
<gene>
    <name evidence="2" type="ORF">BG011_000240</name>
</gene>
<feature type="compositionally biased region" description="Pro residues" evidence="1">
    <location>
        <begin position="237"/>
        <end position="250"/>
    </location>
</feature>
<feature type="compositionally biased region" description="Basic residues" evidence="1">
    <location>
        <begin position="96"/>
        <end position="112"/>
    </location>
</feature>
<sequence>MSQSNGTPLGSPRISQQHDDLESQYRNSHTEQSFLGSEKSISPRLTILDRQIPSRLSSSPTPSPTPQEQWIGSIMTPAGAAMGEYQLRSSPDVRHNRSPRQMRPRSTSKPKHTSTVLNKSGDASGSHSPEGLAQSKDFYVDMLDLVIDTSPRTANRSNSGSLYSEIPSPCTPTPTENPFGPFASSPPSSPRQAHVRPRTASSVSSKKHADSTPRCTNAGVISPRVSREAARRMVQDFPPPPPPRIPPPAIPVDAQELSSGLKAPRRGTSTVTAAGKEAQAVSCLQPESPRGKGRRSRTSSTTSAKNMVIRPPTSPPPVYRAPPQPISQLYSGELSIGHLRNLSQASSGSHLNRPQIPNKSATSLKSSTSSRPPSWHYDNILPEEPTSPTSQARQQSRSRSPKSDLTQPVSTNVDGKVAEGSQDLEGIIAGAIAITATKKQIEIAESRPTSLSSD</sequence>
<feature type="compositionally biased region" description="Basic and acidic residues" evidence="1">
    <location>
        <begin position="225"/>
        <end position="234"/>
    </location>
</feature>
<dbReference type="AlphaFoldDB" id="A0A9P6Q791"/>